<dbReference type="OrthoDB" id="1695362at2759"/>
<comment type="cofactor">
    <cofactor evidence="1">
        <name>Mn(2+)</name>
        <dbReference type="ChEBI" id="CHEBI:29035"/>
    </cofactor>
</comment>
<dbReference type="AlphaFoldDB" id="A0A7R8YVN7"/>
<dbReference type="GO" id="GO:0046872">
    <property type="term" value="F:metal ion binding"/>
    <property type="evidence" value="ECO:0007669"/>
    <property type="project" value="UniProtKB-KW"/>
</dbReference>
<evidence type="ECO:0000256" key="2">
    <source>
        <dbReference type="ARBA" id="ARBA00001946"/>
    </source>
</evidence>
<dbReference type="CDD" id="cd18870">
    <property type="entry name" value="NUDIX_AcylCoAdiphos_Nudt19"/>
    <property type="match status" value="1"/>
</dbReference>
<dbReference type="Gene3D" id="3.90.79.10">
    <property type="entry name" value="Nucleoside Triphosphate Pyrophosphohydrolase"/>
    <property type="match status" value="1"/>
</dbReference>
<feature type="domain" description="Nudix hydrolase" evidence="8">
    <location>
        <begin position="7"/>
        <end position="240"/>
    </location>
</feature>
<dbReference type="EMBL" id="LR899011">
    <property type="protein sequence ID" value="CAD7086524.1"/>
    <property type="molecule type" value="Genomic_DNA"/>
</dbReference>
<evidence type="ECO:0000313" key="9">
    <source>
        <dbReference type="EMBL" id="CAD7086524.1"/>
    </source>
</evidence>
<dbReference type="OMA" id="CYPDIWS"/>
<evidence type="ECO:0000256" key="6">
    <source>
        <dbReference type="ARBA" id="ARBA00022842"/>
    </source>
</evidence>
<dbReference type="GO" id="GO:0005739">
    <property type="term" value="C:mitochondrion"/>
    <property type="evidence" value="ECO:0007669"/>
    <property type="project" value="TreeGrafter"/>
</dbReference>
<evidence type="ECO:0000313" key="10">
    <source>
        <dbReference type="Proteomes" id="UP000594454"/>
    </source>
</evidence>
<evidence type="ECO:0000256" key="5">
    <source>
        <dbReference type="ARBA" id="ARBA00022801"/>
    </source>
</evidence>
<sequence length="350" mass="40674">MPINKKLWRNSASLIILAKNACKLDVPNYRLAVLKRPATMSFMPNAVVFPGGTCEKADESHDWLEHFRECGVSERKMSEVTEVKGPRPDIFRTLGNSPMKREISLRITAIREAFEELGVLICRKKNQLEDDCDYGSFIEEYDREKWQSMVDKDPGQFINLCREHELVPDIWKLYEWSAWLTPALIPKRFQTAFFVVSVEAQPTIQPCGREVLSAYWETPPNLLKSFYDKKIDLVMPQIYELIRFGEYTDIENLTKFAKLRNDQGITLQYPTVYNCADGFLHVYPGDDLYPKNPDKNEVDYDVQQFKNRTFAELRATSNKMHRCEQYSSHNTILILNFELPNGHISPIAKL</sequence>
<dbReference type="SUPFAM" id="SSF55811">
    <property type="entry name" value="Nudix"/>
    <property type="match status" value="1"/>
</dbReference>
<dbReference type="Proteomes" id="UP000594454">
    <property type="component" value="Chromosome 3"/>
</dbReference>
<comment type="cofactor">
    <cofactor evidence="2">
        <name>Mg(2+)</name>
        <dbReference type="ChEBI" id="CHEBI:18420"/>
    </cofactor>
</comment>
<keyword evidence="7" id="KW-0464">Manganese</keyword>
<keyword evidence="6" id="KW-0460">Magnesium</keyword>
<dbReference type="InterPro" id="IPR000086">
    <property type="entry name" value="NUDIX_hydrolase_dom"/>
</dbReference>
<name>A0A7R8YVN7_HERIL</name>
<keyword evidence="5" id="KW-0378">Hydrolase</keyword>
<dbReference type="InterPro" id="IPR015797">
    <property type="entry name" value="NUDIX_hydrolase-like_dom_sf"/>
</dbReference>
<organism evidence="9 10">
    <name type="scientific">Hermetia illucens</name>
    <name type="common">Black soldier fly</name>
    <dbReference type="NCBI Taxonomy" id="343691"/>
    <lineage>
        <taxon>Eukaryota</taxon>
        <taxon>Metazoa</taxon>
        <taxon>Ecdysozoa</taxon>
        <taxon>Arthropoda</taxon>
        <taxon>Hexapoda</taxon>
        <taxon>Insecta</taxon>
        <taxon>Pterygota</taxon>
        <taxon>Neoptera</taxon>
        <taxon>Endopterygota</taxon>
        <taxon>Diptera</taxon>
        <taxon>Brachycera</taxon>
        <taxon>Stratiomyomorpha</taxon>
        <taxon>Stratiomyidae</taxon>
        <taxon>Hermetiinae</taxon>
        <taxon>Hermetia</taxon>
    </lineage>
</organism>
<dbReference type="FunCoup" id="A0A7R8YVN7">
    <property type="interactions" value="253"/>
</dbReference>
<comment type="similarity">
    <text evidence="3">Belongs to the Nudix hydrolase family.</text>
</comment>
<evidence type="ECO:0000256" key="4">
    <source>
        <dbReference type="ARBA" id="ARBA00022723"/>
    </source>
</evidence>
<reference evidence="9 10" key="1">
    <citation type="submission" date="2020-11" db="EMBL/GenBank/DDBJ databases">
        <authorList>
            <person name="Wallbank WR R."/>
            <person name="Pardo Diaz C."/>
            <person name="Kozak K."/>
            <person name="Martin S."/>
            <person name="Jiggins C."/>
            <person name="Moest M."/>
            <person name="Warren A I."/>
            <person name="Generalovic N T."/>
            <person name="Byers J.R.P. K."/>
            <person name="Montejo-Kovacevich G."/>
            <person name="Yen C E."/>
        </authorList>
    </citation>
    <scope>NUCLEOTIDE SEQUENCE [LARGE SCALE GENOMIC DNA]</scope>
</reference>
<dbReference type="InterPro" id="IPR039121">
    <property type="entry name" value="NUDT19"/>
</dbReference>
<protein>
    <recommendedName>
        <fullName evidence="8">Nudix hydrolase domain-containing protein</fullName>
    </recommendedName>
</protein>
<accession>A0A7R8YVN7</accession>
<dbReference type="InParanoid" id="A0A7R8YVN7"/>
<dbReference type="PROSITE" id="PS51462">
    <property type="entry name" value="NUDIX"/>
    <property type="match status" value="1"/>
</dbReference>
<keyword evidence="10" id="KW-1185">Reference proteome</keyword>
<gene>
    <name evidence="9" type="ORF">HERILL_LOCUS9293</name>
</gene>
<proteinExistence type="inferred from homology"/>
<evidence type="ECO:0000256" key="3">
    <source>
        <dbReference type="ARBA" id="ARBA00005582"/>
    </source>
</evidence>
<keyword evidence="4" id="KW-0479">Metal-binding</keyword>
<dbReference type="GO" id="GO:0016818">
    <property type="term" value="F:hydrolase activity, acting on acid anhydrides, in phosphorus-containing anhydrides"/>
    <property type="evidence" value="ECO:0007669"/>
    <property type="project" value="InterPro"/>
</dbReference>
<dbReference type="PANTHER" id="PTHR12318">
    <property type="entry name" value="TESTOSTERONE-REGULATED PROTEIN RP2"/>
    <property type="match status" value="1"/>
</dbReference>
<evidence type="ECO:0000256" key="1">
    <source>
        <dbReference type="ARBA" id="ARBA00001936"/>
    </source>
</evidence>
<dbReference type="PANTHER" id="PTHR12318:SF0">
    <property type="entry name" value="ACYL-COENZYME A DIPHOSPHATASE NUDT19"/>
    <property type="match status" value="1"/>
</dbReference>
<evidence type="ECO:0000256" key="7">
    <source>
        <dbReference type="ARBA" id="ARBA00023211"/>
    </source>
</evidence>
<evidence type="ECO:0000259" key="8">
    <source>
        <dbReference type="PROSITE" id="PS51462"/>
    </source>
</evidence>